<reference evidence="13 14" key="1">
    <citation type="submission" date="2023-08" db="EMBL/GenBank/DDBJ databases">
        <title>Oxalobacteraceae gen .nov., isolated from river sludge outside the plant.</title>
        <authorList>
            <person name="Zhao S.Y."/>
        </authorList>
    </citation>
    <scope>NUCLEOTIDE SEQUENCE [LARGE SCALE GENOMIC DNA]</scope>
    <source>
        <strain evidence="13 14">R-40</strain>
    </source>
</reference>
<accession>A0ABU1BQQ3</accession>
<gene>
    <name evidence="13" type="ORF">Q8A64_13190</name>
</gene>
<evidence type="ECO:0000256" key="5">
    <source>
        <dbReference type="ARBA" id="ARBA00022692"/>
    </source>
</evidence>
<keyword evidence="3" id="KW-0813">Transport</keyword>
<feature type="chain" id="PRO_5047021826" evidence="11">
    <location>
        <begin position="21"/>
        <end position="347"/>
    </location>
</feature>
<keyword evidence="10" id="KW-0998">Cell outer membrane</keyword>
<dbReference type="SUPFAM" id="SSF56935">
    <property type="entry name" value="Porins"/>
    <property type="match status" value="1"/>
</dbReference>
<dbReference type="PANTHER" id="PTHR34501">
    <property type="entry name" value="PROTEIN YDDL-RELATED"/>
    <property type="match status" value="1"/>
</dbReference>
<dbReference type="InterPro" id="IPR050298">
    <property type="entry name" value="Gram-neg_bact_OMP"/>
</dbReference>
<comment type="caution">
    <text evidence="13">The sequence shown here is derived from an EMBL/GenBank/DDBJ whole genome shotgun (WGS) entry which is preliminary data.</text>
</comment>
<dbReference type="InterPro" id="IPR033900">
    <property type="entry name" value="Gram_neg_porin_domain"/>
</dbReference>
<dbReference type="Gene3D" id="2.40.160.10">
    <property type="entry name" value="Porin"/>
    <property type="match status" value="1"/>
</dbReference>
<feature type="domain" description="Porin" evidence="12">
    <location>
        <begin position="7"/>
        <end position="318"/>
    </location>
</feature>
<dbReference type="PANTHER" id="PTHR34501:SF9">
    <property type="entry name" value="MAJOR OUTER MEMBRANE PROTEIN P.IA"/>
    <property type="match status" value="1"/>
</dbReference>
<dbReference type="InterPro" id="IPR001702">
    <property type="entry name" value="Porin_Gram-ve"/>
</dbReference>
<dbReference type="EMBL" id="JAUYVH010000008">
    <property type="protein sequence ID" value="MDQ9171362.1"/>
    <property type="molecule type" value="Genomic_DNA"/>
</dbReference>
<evidence type="ECO:0000313" key="13">
    <source>
        <dbReference type="EMBL" id="MDQ9171362.1"/>
    </source>
</evidence>
<keyword evidence="8" id="KW-0626">Porin</keyword>
<evidence type="ECO:0000256" key="4">
    <source>
        <dbReference type="ARBA" id="ARBA00022452"/>
    </source>
</evidence>
<evidence type="ECO:0000313" key="14">
    <source>
        <dbReference type="Proteomes" id="UP001225596"/>
    </source>
</evidence>
<evidence type="ECO:0000256" key="6">
    <source>
        <dbReference type="ARBA" id="ARBA00022729"/>
    </source>
</evidence>
<proteinExistence type="predicted"/>
<keyword evidence="7" id="KW-0406">Ion transport</keyword>
<evidence type="ECO:0000256" key="2">
    <source>
        <dbReference type="ARBA" id="ARBA00011233"/>
    </source>
</evidence>
<evidence type="ECO:0000256" key="8">
    <source>
        <dbReference type="ARBA" id="ARBA00023114"/>
    </source>
</evidence>
<dbReference type="InterPro" id="IPR002299">
    <property type="entry name" value="Porin_Neis"/>
</dbReference>
<keyword evidence="9" id="KW-0472">Membrane</keyword>
<evidence type="ECO:0000256" key="9">
    <source>
        <dbReference type="ARBA" id="ARBA00023136"/>
    </source>
</evidence>
<protein>
    <submittedName>
        <fullName evidence="13">Porin</fullName>
    </submittedName>
</protein>
<dbReference type="PRINTS" id="PR00184">
    <property type="entry name" value="NEISSPPORIN"/>
</dbReference>
<keyword evidence="4" id="KW-1134">Transmembrane beta strand</keyword>
<evidence type="ECO:0000256" key="1">
    <source>
        <dbReference type="ARBA" id="ARBA00004571"/>
    </source>
</evidence>
<dbReference type="Proteomes" id="UP001225596">
    <property type="component" value="Unassembled WGS sequence"/>
</dbReference>
<sequence>MKKSLLALAVLGAFAGVAQAQTNVTLYGIADVGVASVDDGDERTTSMDSGRNSASRIGFRGVEDLGGGLKASFVLENGFDTSTGAQAGDGSAAFSRLAYVGLGGGFGEVRLGRQNSPIKTALDVIDPFGGGGVGAAIGYLNLGATPERVSNQLTYVAPGFGGFTGSVAYTFGETRGESTANDGLAAQLGYANGPLAVQLGFSKFNETDEEAGVPVTFDEDVTNILLGGTYDFGMAKLHAGFEHSKIEEDIAGDELKSRAYLLGVTVPFGASKIRASYIHNNVRDIDDSDSNVLALSYTYSLSKRTTFYTTYVRTDNDDLSALGVDGDELPTAGENGNGIFVGVQHNF</sequence>
<evidence type="ECO:0000256" key="3">
    <source>
        <dbReference type="ARBA" id="ARBA00022448"/>
    </source>
</evidence>
<dbReference type="RefSeq" id="WP_338437299.1">
    <property type="nucleotide sequence ID" value="NZ_JAUYVH010000008.1"/>
</dbReference>
<feature type="signal peptide" evidence="11">
    <location>
        <begin position="1"/>
        <end position="20"/>
    </location>
</feature>
<keyword evidence="14" id="KW-1185">Reference proteome</keyword>
<evidence type="ECO:0000256" key="11">
    <source>
        <dbReference type="SAM" id="SignalP"/>
    </source>
</evidence>
<evidence type="ECO:0000259" key="12">
    <source>
        <dbReference type="Pfam" id="PF13609"/>
    </source>
</evidence>
<comment type="subcellular location">
    <subcellularLocation>
        <location evidence="1">Cell outer membrane</location>
        <topology evidence="1">Multi-pass membrane protein</topology>
    </subcellularLocation>
</comment>
<dbReference type="CDD" id="cd00342">
    <property type="entry name" value="gram_neg_porins"/>
    <property type="match status" value="1"/>
</dbReference>
<evidence type="ECO:0000256" key="10">
    <source>
        <dbReference type="ARBA" id="ARBA00023237"/>
    </source>
</evidence>
<evidence type="ECO:0000256" key="7">
    <source>
        <dbReference type="ARBA" id="ARBA00023065"/>
    </source>
</evidence>
<organism evidence="13 14">
    <name type="scientific">Keguizhuia sedimenti</name>
    <dbReference type="NCBI Taxonomy" id="3064264"/>
    <lineage>
        <taxon>Bacteria</taxon>
        <taxon>Pseudomonadati</taxon>
        <taxon>Pseudomonadota</taxon>
        <taxon>Betaproteobacteria</taxon>
        <taxon>Burkholderiales</taxon>
        <taxon>Oxalobacteraceae</taxon>
        <taxon>Keguizhuia</taxon>
    </lineage>
</organism>
<keyword evidence="5" id="KW-0812">Transmembrane</keyword>
<name>A0ABU1BQQ3_9BURK</name>
<dbReference type="Pfam" id="PF13609">
    <property type="entry name" value="Porin_4"/>
    <property type="match status" value="1"/>
</dbReference>
<dbReference type="PRINTS" id="PR00182">
    <property type="entry name" value="ECOLNEIPORIN"/>
</dbReference>
<comment type="subunit">
    <text evidence="2">Homotrimer.</text>
</comment>
<keyword evidence="6 11" id="KW-0732">Signal</keyword>
<dbReference type="InterPro" id="IPR023614">
    <property type="entry name" value="Porin_dom_sf"/>
</dbReference>